<keyword evidence="3" id="KW-1185">Reference proteome</keyword>
<organism evidence="2 3">
    <name type="scientific">Desulfopila aestuarii DSM 18488</name>
    <dbReference type="NCBI Taxonomy" id="1121416"/>
    <lineage>
        <taxon>Bacteria</taxon>
        <taxon>Pseudomonadati</taxon>
        <taxon>Thermodesulfobacteriota</taxon>
        <taxon>Desulfobulbia</taxon>
        <taxon>Desulfobulbales</taxon>
        <taxon>Desulfocapsaceae</taxon>
        <taxon>Desulfopila</taxon>
    </lineage>
</organism>
<protein>
    <submittedName>
        <fullName evidence="2">Ser/Thr protein kinase RdoA involved in Cpx stress response, MazF antagonist</fullName>
    </submittedName>
</protein>
<dbReference type="GO" id="GO:0016301">
    <property type="term" value="F:kinase activity"/>
    <property type="evidence" value="ECO:0007669"/>
    <property type="project" value="UniProtKB-KW"/>
</dbReference>
<dbReference type="AlphaFoldDB" id="A0A1M7Y797"/>
<keyword evidence="2" id="KW-0808">Transferase</keyword>
<reference evidence="2 3" key="1">
    <citation type="submission" date="2016-12" db="EMBL/GenBank/DDBJ databases">
        <authorList>
            <person name="Song W.-J."/>
            <person name="Kurnit D.M."/>
        </authorList>
    </citation>
    <scope>NUCLEOTIDE SEQUENCE [LARGE SCALE GENOMIC DNA]</scope>
    <source>
        <strain evidence="2 3">DSM 18488</strain>
    </source>
</reference>
<accession>A0A1M7Y797</accession>
<dbReference type="SUPFAM" id="SSF56112">
    <property type="entry name" value="Protein kinase-like (PK-like)"/>
    <property type="match status" value="1"/>
</dbReference>
<evidence type="ECO:0000313" key="3">
    <source>
        <dbReference type="Proteomes" id="UP000184603"/>
    </source>
</evidence>
<dbReference type="EMBL" id="FRFE01000010">
    <property type="protein sequence ID" value="SHO48517.1"/>
    <property type="molecule type" value="Genomic_DNA"/>
</dbReference>
<dbReference type="InterPro" id="IPR011009">
    <property type="entry name" value="Kinase-like_dom_sf"/>
</dbReference>
<dbReference type="InterPro" id="IPR050249">
    <property type="entry name" value="Pseudomonas-type_ThrB"/>
</dbReference>
<dbReference type="OrthoDB" id="526037at2"/>
<dbReference type="PANTHER" id="PTHR21064:SF5">
    <property type="entry name" value="SLR1880 PROTEIN"/>
    <property type="match status" value="1"/>
</dbReference>
<evidence type="ECO:0000259" key="1">
    <source>
        <dbReference type="Pfam" id="PF01636"/>
    </source>
</evidence>
<feature type="domain" description="Aminoglycoside phosphotransferase" evidence="1">
    <location>
        <begin position="25"/>
        <end position="266"/>
    </location>
</feature>
<gene>
    <name evidence="2" type="ORF">SAMN02745220_02343</name>
</gene>
<proteinExistence type="predicted"/>
<dbReference type="Gene3D" id="3.90.1200.10">
    <property type="match status" value="1"/>
</dbReference>
<keyword evidence="2" id="KW-0418">Kinase</keyword>
<dbReference type="PANTHER" id="PTHR21064">
    <property type="entry name" value="AMINOGLYCOSIDE PHOSPHOTRANSFERASE DOMAIN-CONTAINING PROTEIN-RELATED"/>
    <property type="match status" value="1"/>
</dbReference>
<dbReference type="RefSeq" id="WP_073613638.1">
    <property type="nucleotide sequence ID" value="NZ_FRFE01000010.1"/>
</dbReference>
<evidence type="ECO:0000313" key="2">
    <source>
        <dbReference type="EMBL" id="SHO48517.1"/>
    </source>
</evidence>
<name>A0A1M7Y797_9BACT</name>
<dbReference type="InterPro" id="IPR002575">
    <property type="entry name" value="Aminoglycoside_PTrfase"/>
</dbReference>
<sequence>MIFSPGQVLGEVLLAFRAGSADVQVVPLGAGNINDTYLVQTAGQKFVLQRINSAVFPEPERVVANFARVSRHIAEVAGSQSEPFLCAQLILTVNGGLSYQDGEGGVWRAQSWVDHLSADLVSFTHDTAAQLGRVLARFHQLTMDLPERSLAEPIPGFHCTPRYLEQFDQARSAWQGIRSPELEQALAYVERFRPVAGLLEDARTKGHLRRRLIHGDPKLDNVIFTDKGVAVGFFDLDTTGPGLIHYDIGDCLRSCCNRAGEEGANRQDVRFDSDICHAVLGGYLEIAGPDFGDADRYYIYDAVLVIAFELALRFLTDHLQGNVYFKVKSEAENLFRALGQFQLAESICEEEKTIRACTDR</sequence>
<dbReference type="Proteomes" id="UP000184603">
    <property type="component" value="Unassembled WGS sequence"/>
</dbReference>
<dbReference type="Pfam" id="PF01636">
    <property type="entry name" value="APH"/>
    <property type="match status" value="1"/>
</dbReference>
<dbReference type="STRING" id="1121416.SAMN02745220_02343"/>